<evidence type="ECO:0000256" key="1">
    <source>
        <dbReference type="ARBA" id="ARBA00009477"/>
    </source>
</evidence>
<sequence>MKATRKLIWFILAILALSLFLGYWFFISRNSATPQETDIKVVEVEEVGIKDIQQTIRLIGTIKPKNSTVLIAKTAGILDSLLPAGQVVKKGTLIAKIDNNEIERSYLLSESVEKLARDQYERALLLHKSGHLSKSIVEEKKRLWIEAQKKMSEAKIEFEKIRFQAPFDGTIGIFKAREGAQVQEGDPIVSFYDPASLMVEFGIPASVMTFIHEGQPVRIQRTSYTLTKVQKMIDEETHMSPAYVDFSCENCVIGAGIDVDLTVQRKEKVIVIPFEAVFLRNGKTFVYCVKENKAGLTPVNLGMREKEDVEITSGLQKGDILIARGQARLHPDIAVKIYHQATASHLPGQK</sequence>
<dbReference type="Gene3D" id="2.40.50.100">
    <property type="match status" value="1"/>
</dbReference>
<dbReference type="InterPro" id="IPR058637">
    <property type="entry name" value="YknX-like_C"/>
</dbReference>
<organism evidence="4 5">
    <name type="scientific">Caedimonas varicaedens</name>
    <dbReference type="NCBI Taxonomy" id="1629334"/>
    <lineage>
        <taxon>Bacteria</taxon>
        <taxon>Pseudomonadati</taxon>
        <taxon>Pseudomonadota</taxon>
        <taxon>Alphaproteobacteria</taxon>
        <taxon>Holosporales</taxon>
        <taxon>Caedimonadaceae</taxon>
        <taxon>Caedimonas</taxon>
    </lineage>
</organism>
<dbReference type="InterPro" id="IPR006143">
    <property type="entry name" value="RND_pump_MFP"/>
</dbReference>
<dbReference type="OrthoDB" id="9783047at2"/>
<reference evidence="4 5" key="1">
    <citation type="submission" date="2015-03" db="EMBL/GenBank/DDBJ databases">
        <title>Caedibacter varicaedens, whole genome shotgun sequence.</title>
        <authorList>
            <person name="Suzuki H."/>
            <person name="Dapper A.L."/>
            <person name="Gibson A.K."/>
            <person name="Jackson C."/>
            <person name="Lee H."/>
            <person name="Pejaver V.R."/>
            <person name="Doak T."/>
            <person name="Lynch M."/>
        </authorList>
    </citation>
    <scope>NUCLEOTIDE SEQUENCE [LARGE SCALE GENOMIC DNA]</scope>
</reference>
<evidence type="ECO:0000256" key="2">
    <source>
        <dbReference type="SAM" id="Phobius"/>
    </source>
</evidence>
<protein>
    <submittedName>
        <fullName evidence="4">Multidrug resistance protein MdtA</fullName>
    </submittedName>
</protein>
<comment type="caution">
    <text evidence="4">The sequence shown here is derived from an EMBL/GenBank/DDBJ whole genome shotgun (WGS) entry which is preliminary data.</text>
</comment>
<dbReference type="AlphaFoldDB" id="A0A0K8MDE7"/>
<keyword evidence="2" id="KW-0472">Membrane</keyword>
<dbReference type="EMBL" id="BBVC01000066">
    <property type="protein sequence ID" value="GAO98531.1"/>
    <property type="molecule type" value="Genomic_DNA"/>
</dbReference>
<dbReference type="Pfam" id="PF25989">
    <property type="entry name" value="YknX_C"/>
    <property type="match status" value="1"/>
</dbReference>
<feature type="domain" description="YknX-like C-terminal permuted SH3-like" evidence="3">
    <location>
        <begin position="269"/>
        <end position="330"/>
    </location>
</feature>
<dbReference type="NCBIfam" id="TIGR01730">
    <property type="entry name" value="RND_mfp"/>
    <property type="match status" value="1"/>
</dbReference>
<feature type="transmembrane region" description="Helical" evidence="2">
    <location>
        <begin position="7"/>
        <end position="26"/>
    </location>
</feature>
<evidence type="ECO:0000259" key="3">
    <source>
        <dbReference type="Pfam" id="PF25989"/>
    </source>
</evidence>
<dbReference type="Proteomes" id="UP000036771">
    <property type="component" value="Unassembled WGS sequence"/>
</dbReference>
<name>A0A0K8MDE7_9PROT</name>
<dbReference type="GO" id="GO:0015562">
    <property type="term" value="F:efflux transmembrane transporter activity"/>
    <property type="evidence" value="ECO:0007669"/>
    <property type="project" value="TreeGrafter"/>
</dbReference>
<comment type="similarity">
    <text evidence="1">Belongs to the membrane fusion protein (MFP) (TC 8.A.1) family.</text>
</comment>
<dbReference type="PANTHER" id="PTHR30469:SF20">
    <property type="entry name" value="EFFLUX RND TRANSPORTER PERIPLASMIC ADAPTOR SUBUNIT"/>
    <property type="match status" value="1"/>
</dbReference>
<evidence type="ECO:0000313" key="5">
    <source>
        <dbReference type="Proteomes" id="UP000036771"/>
    </source>
</evidence>
<keyword evidence="2" id="KW-1133">Transmembrane helix</keyword>
<dbReference type="Gene3D" id="1.10.287.470">
    <property type="entry name" value="Helix hairpin bin"/>
    <property type="match status" value="1"/>
</dbReference>
<accession>A0A0K8MDE7</accession>
<dbReference type="GO" id="GO:1990281">
    <property type="term" value="C:efflux pump complex"/>
    <property type="evidence" value="ECO:0007669"/>
    <property type="project" value="TreeGrafter"/>
</dbReference>
<dbReference type="Gene3D" id="2.40.420.20">
    <property type="match status" value="1"/>
</dbReference>
<dbReference type="PANTHER" id="PTHR30469">
    <property type="entry name" value="MULTIDRUG RESISTANCE PROTEIN MDTA"/>
    <property type="match status" value="1"/>
</dbReference>
<dbReference type="SUPFAM" id="SSF111369">
    <property type="entry name" value="HlyD-like secretion proteins"/>
    <property type="match status" value="1"/>
</dbReference>
<proteinExistence type="inferred from homology"/>
<dbReference type="Gene3D" id="2.40.30.170">
    <property type="match status" value="1"/>
</dbReference>
<dbReference type="STRING" id="1629334.Cva_01193"/>
<keyword evidence="2" id="KW-0812">Transmembrane</keyword>
<gene>
    <name evidence="4" type="primary">mdtA_1</name>
    <name evidence="4" type="ORF">Cva_01193</name>
</gene>
<keyword evidence="5" id="KW-1185">Reference proteome</keyword>
<evidence type="ECO:0000313" key="4">
    <source>
        <dbReference type="EMBL" id="GAO98531.1"/>
    </source>
</evidence>